<organism evidence="3 4">
    <name type="scientific">Methanospirillum hungatei</name>
    <dbReference type="NCBI Taxonomy" id="2203"/>
    <lineage>
        <taxon>Archaea</taxon>
        <taxon>Methanobacteriati</taxon>
        <taxon>Methanobacteriota</taxon>
        <taxon>Stenosarchaea group</taxon>
        <taxon>Methanomicrobia</taxon>
        <taxon>Methanomicrobiales</taxon>
        <taxon>Methanospirillaceae</taxon>
        <taxon>Methanospirillum</taxon>
    </lineage>
</organism>
<dbReference type="EMBL" id="CP077107">
    <property type="protein sequence ID" value="QXO96460.1"/>
    <property type="molecule type" value="Genomic_DNA"/>
</dbReference>
<dbReference type="OrthoDB" id="136775at2157"/>
<dbReference type="InterPro" id="IPR022409">
    <property type="entry name" value="PKD/Chitinase_dom"/>
</dbReference>
<gene>
    <name evidence="3" type="ORF">KSK55_13765</name>
</gene>
<feature type="domain" description="PKD" evidence="2">
    <location>
        <begin position="159"/>
        <end position="223"/>
    </location>
</feature>
<proteinExistence type="predicted"/>
<dbReference type="Pfam" id="PF18911">
    <property type="entry name" value="PKD_4"/>
    <property type="match status" value="1"/>
</dbReference>
<name>A0A8F5ZGC8_METHU</name>
<evidence type="ECO:0000256" key="1">
    <source>
        <dbReference type="SAM" id="MobiDB-lite"/>
    </source>
</evidence>
<dbReference type="InterPro" id="IPR000601">
    <property type="entry name" value="PKD_dom"/>
</dbReference>
<evidence type="ECO:0000313" key="4">
    <source>
        <dbReference type="Proteomes" id="UP000694228"/>
    </source>
</evidence>
<dbReference type="CDD" id="cd00146">
    <property type="entry name" value="PKD"/>
    <property type="match status" value="1"/>
</dbReference>
<feature type="compositionally biased region" description="Polar residues" evidence="1">
    <location>
        <begin position="1"/>
        <end position="21"/>
    </location>
</feature>
<evidence type="ECO:0000313" key="3">
    <source>
        <dbReference type="EMBL" id="QXO96460.1"/>
    </source>
</evidence>
<dbReference type="AlphaFoldDB" id="A0A8F5ZGC8"/>
<accession>A0A8F5ZGC8</accession>
<evidence type="ECO:0000259" key="2">
    <source>
        <dbReference type="PROSITE" id="PS50093"/>
    </source>
</evidence>
<sequence length="239" mass="25877">MLAPSNNFITSTASPNGTITPAGSIPVPEGSDQTFTITPNPGFYIHDVQVDNQTVGAVAKYIFRNVTTNHTIHSDFTDIPGQYEINATADSWSIVYPSGNISYPVGTNKTYITQPKPGADLVDVVVDDESEGAIKTRPFTNISSDHRMATEGTPSPGQIHVSFNATPTTGTPPLEVSFRDQSIGDPISWYWQFGDGGISSDKDPVHQYKIPGIFTVSLRAYNNQTAGYQVMNNFIQVKG</sequence>
<reference evidence="3 4" key="1">
    <citation type="submission" date="2021-06" db="EMBL/GenBank/DDBJ databases">
        <title>Complete genome sequence of the secondary alcohol utilizing methanogen Methanospirillum hungatei strain GP1.</title>
        <authorList>
            <person name="Day L.A."/>
            <person name="Costa K.C."/>
        </authorList>
    </citation>
    <scope>NUCLEOTIDE SEQUENCE [LARGE SCALE GENOMIC DNA]</scope>
    <source>
        <strain evidence="3 4">GP1</strain>
    </source>
</reference>
<protein>
    <submittedName>
        <fullName evidence="3">PKD domain-containing protein</fullName>
    </submittedName>
</protein>
<feature type="region of interest" description="Disordered" evidence="1">
    <location>
        <begin position="1"/>
        <end position="30"/>
    </location>
</feature>
<dbReference type="Proteomes" id="UP000694228">
    <property type="component" value="Chromosome"/>
</dbReference>
<dbReference type="SMART" id="SM00089">
    <property type="entry name" value="PKD"/>
    <property type="match status" value="1"/>
</dbReference>
<dbReference type="PROSITE" id="PS50093">
    <property type="entry name" value="PKD"/>
    <property type="match status" value="1"/>
</dbReference>